<organism evidence="2 3">
    <name type="scientific">Sinanodonta woodiana</name>
    <name type="common">Chinese pond mussel</name>
    <name type="synonym">Anodonta woodiana</name>
    <dbReference type="NCBI Taxonomy" id="1069815"/>
    <lineage>
        <taxon>Eukaryota</taxon>
        <taxon>Metazoa</taxon>
        <taxon>Spiralia</taxon>
        <taxon>Lophotrochozoa</taxon>
        <taxon>Mollusca</taxon>
        <taxon>Bivalvia</taxon>
        <taxon>Autobranchia</taxon>
        <taxon>Heteroconchia</taxon>
        <taxon>Palaeoheterodonta</taxon>
        <taxon>Unionida</taxon>
        <taxon>Unionoidea</taxon>
        <taxon>Unionidae</taxon>
        <taxon>Unioninae</taxon>
        <taxon>Sinanodonta</taxon>
    </lineage>
</organism>
<evidence type="ECO:0000313" key="3">
    <source>
        <dbReference type="Proteomes" id="UP001634394"/>
    </source>
</evidence>
<reference evidence="2 3" key="1">
    <citation type="submission" date="2024-11" db="EMBL/GenBank/DDBJ databases">
        <title>Chromosome-level genome assembly of the freshwater bivalve Anodonta woodiana.</title>
        <authorList>
            <person name="Chen X."/>
        </authorList>
    </citation>
    <scope>NUCLEOTIDE SEQUENCE [LARGE SCALE GENOMIC DNA]</scope>
    <source>
        <strain evidence="2">MN2024</strain>
        <tissue evidence="2">Gills</tissue>
    </source>
</reference>
<dbReference type="InterPro" id="IPR003961">
    <property type="entry name" value="FN3_dom"/>
</dbReference>
<protein>
    <recommendedName>
        <fullName evidence="1">Fibronectin type-III domain-containing protein</fullName>
    </recommendedName>
</protein>
<evidence type="ECO:0000313" key="2">
    <source>
        <dbReference type="EMBL" id="KAL3857352.1"/>
    </source>
</evidence>
<feature type="domain" description="Fibronectin type-III" evidence="1">
    <location>
        <begin position="2397"/>
        <end position="2498"/>
    </location>
</feature>
<sequence length="3117" mass="348067">MGISSANNEAKNSTSGNPNDCMHESFTYFKFHPARIHFTMESVFNVKIYSSKPTHIEEYSFGVVKTAVTLKIQSRTGQMNKYGSDLEMNTLRTCTTSFSDEHPAGGIASCQSEVPTPSVQNGDRLCLEFTSFGGGFLITKDFRNYPSAKQIYKRTRSAREVCFRYDDAPPIHCSNNYSCRDEPLSVSRRITTEPSVDIYFSGWKDLSPTVSQPDQASGIEKYVVLLLGVQELDNQTLVMKDKLNETTMPADATRCNFNLPLEPALYALLLEVHDVAGNVKGARRFVLFDKSSSVQINNGHRLRVTSASDKTNYTWQVNHGSICIEWKGRYYNSYHQTNNLLKTIKYDASVSPEYDQLNGPLSINGTPNVDGIIEFQYHWELNSTVQLLTNKKVKHVEDQSFCESLTLSDGETYTFVIKPIDINNRSITENITVHIDSSRPDIDNMWLAKDGYKQLYVHHSSDLSKMVLEFEAMDIHSGLSSIEWKLGTHSGSDDIGSGSISVKRLPNETFCPTQNCYCPMIGVCENYMYTLTLNKLVANGTHEGEHNRNYFFTIIVTNNAQLISAERVDILADESPPVAGIIQEGPGNSPDIDFTSDAVVVHWDGFIDHESGVKLYRVAVGSRCLQQGELYEMKISDNTTLASIKESFDNDASFTVTGPGLYFSSIVAYNNAMEPSVVVCSDGFTKDISHPDLTDVFVKNAKAMELIACDKDNVYLIREDVVKVPLMRTNICEERCHVLKPFPYLQALPVENSTSIDTNVADDFCRRLPGFGDDWYIYLPSDKIHMECKPVDKESQIRLVEIGFSSDSSKIAVPDIEDFTEMHIHSQYITNHAGIDTGLPFYIIVKASNKANLETVVTYGPIVIDETPPVYKGDLQLHMDQDHVYCWWKNGTFYDSEQRHPVNAVLYKIGAGDKYYTPILQNDAAKHCLIPEASFCVQYSIKRLQLYNAEKDLDFYFELYVYNMAGHFTTVRSEVFNVPSIYPPGKGIVVETYSLDETNIHDIDFVKHGFNVCAIWTGFHHRNTMQFEAGIGELPNTDNKISYALVNDTSSGICFPTNDLEKFKKYYITIRVNSTTWSTISSSDGFVVVNETYVLNTLKISIGDTCIDKGNTTVTCHTAPQNCTSICQIICNQHFKEKEVYSLLFINNSMNDLRIKSSNLLWISSNISEVMSFRSLSESPEMYIDGGMKTNTPMVLKFAPCLPYKRFLQSAEAINIHWSTEPDYDEFITHYVLYLYHVYNDTELHSFPSDKQIASAITKGKTHQYQFIKMRLTDDMKYRIGVKACFEEVCLPEVFSSEALVHGKPLMTGLDHAEIITTNISCLKIILSWQHFGCIGFDGGDKCSNVAYQWTLALSSKASSAIIPWQKQDSIKCKADNLTVEECVKIPVYPHRPLFACVRGLCKSGVENTVCAQVETSSSNLYSEVTVYDLNAKSANFEALKTSLHSKYLGDKLVDIHSLEIDFCRQRDRLAAVIVSAGERVVTWFLMMQKRRIPAGECEDDKSCVMSMTTSSGYAEFFGAQLLEDSVYYICAVSNKTVIHREMFDDTLEEFDHCSNGVYVDETPPSIGNVYIENQRNSFLDWNKTIEISWSGFLDISAFEMYGTAVKHYSYAIGITPGGQEIVPYTNVGYSTSITHECTNLTNGVSYFASVKATDYVGLHSVAVSSGVTLDLTPPSKGVVSVGSIRKHKYIVSSKAVSIYWEGFADEESGLLDILVGIGSKPGRDDVLSFRSAPDQDMWIVNDADFRDGEPYYATAQNRAGLVRQSVSDAFVVDSSPPEGGIVRDGNVDQSMDLNYDTDTNQISCHWSDFQDPHSGIAYYKVGLGTQRGSNNIAPLVDVSLRKEYTWKGTFTPGVKYFVTVEACNGAALCTRRSSNGMILDNSPPVPGLVHVGMSDKHEIFQSHRNSLTAKWIGFHDPQSDIHYFEYCLTTNISEENTCDLIAWTNCLLANEIFRSGLNIPEKKLVFVMVRSVNNAGLVATGISTPFQIDSTPPVLMERPKFVLSGMQVSHREGTQWENSLIRLQWKFADNESRITRHIIKLVTHHDGRVEQERIEITNEERLTIQLKEDSRLRSGDRYIAYVTACNGAGLCTNSSTESLLIDSSPPHLGGFKPPMSWENTPNGTLINLTWYGFKDIESSIDTYFLQISRTYSGNELSNGVITVAAEDSDIQNISVFINGTIHTGNDVILSIWAMNGVRLRSPIGRVTVTALSTDSYGSTGILKLQKHSCVSHYCNNDCTCAAIGKYCQITINDTTCLNKDVSSSGNASPHIIVLGGMQQEHQNLSASSTCLSCHWVVLQNGSLDILRYEWSLGLRAGNPGDGIFEGAFERRWEDIGMETQVTYCLPYPRKFINDEEYVFYVKAWFSKTLSGIFKSPPIKIDTSAPTVLRGKFIVESLDNCKTDAEFIRNLTYVSICWDKSFQDSQSGILRYELMAGTSPYGDDLYSITDVNLSTKIDFYDLSLLPGVRYYFTVKATNKVGLHTSVSSDGIIYDNEPPFDGQVFNTDTFRNVEYQQSTSELGISWNGFGDHHSFIKSYIVNINDLTLDETILSHIDVGIQNTIHLRNLNLIHGHRYSATVHAIDAAGHSSNYVSSPNFTVDSTKPEGFHCNTFVSVGNATIFKSNNSMNLTRDTFYHLKLGSSGYPKFGRLTVSIGRHEMFLHLMKHHNGSFETELNFMSPYSGETTLTFYTEDENVTGALQIQLSKCTNMTLAPTFSPLDIKQIGPDLISVCLKVWDPESGVKSVLVGAGTTKNGFQIQPLSPMPTENHIFLTVDVRHATPVYITAMTWNHAGILSIFTSDPIIIDHTAPVINNVTPSVKAKTENSSDGVDILVTWSAQDSESAVQFCYCGLGEDMGSVSFVPLTLSSSTESCRFYNVSVAHGTTLYPHITCVNTVELSSSICGKGFVVSYLPPSIDDAKATFMPQNTMQLSSAVSGFQSNLTLLVAQWQGFSDISGIHSYQCKLLKDGQTIYENITAGKHSAWKSNNLQLEDDSTYELQIIAVNAGTIRSEPITCKISTYSKSPILTGKAAKTTQLESNVYISWHDVFTNDAQLKTTFYVRLGSAEGHADLLHWKSTQSNNVTINVAKVTDRIWIYLRAIYDTGESTIYRDELML</sequence>
<dbReference type="PANTHER" id="PTHR16897">
    <property type="entry name" value="OS10G0105400 PROTEIN"/>
    <property type="match status" value="1"/>
</dbReference>
<accession>A0ABD3V6V9</accession>
<comment type="caution">
    <text evidence="2">The sequence shown here is derived from an EMBL/GenBank/DDBJ whole genome shotgun (WGS) entry which is preliminary data.</text>
</comment>
<dbReference type="Proteomes" id="UP001634394">
    <property type="component" value="Unassembled WGS sequence"/>
</dbReference>
<dbReference type="PROSITE" id="PS50853">
    <property type="entry name" value="FN3"/>
    <property type="match status" value="1"/>
</dbReference>
<name>A0ABD3V6V9_SINWO</name>
<gene>
    <name evidence="2" type="ORF">ACJMK2_012028</name>
</gene>
<dbReference type="InterPro" id="IPR036116">
    <property type="entry name" value="FN3_sf"/>
</dbReference>
<keyword evidence="3" id="KW-1185">Reference proteome</keyword>
<evidence type="ECO:0000259" key="1">
    <source>
        <dbReference type="PROSITE" id="PS50853"/>
    </source>
</evidence>
<dbReference type="EMBL" id="JBJQND010000013">
    <property type="protein sequence ID" value="KAL3857352.1"/>
    <property type="molecule type" value="Genomic_DNA"/>
</dbReference>
<dbReference type="PANTHER" id="PTHR16897:SF2">
    <property type="entry name" value="OS03G0226600 PROTEIN"/>
    <property type="match status" value="1"/>
</dbReference>
<proteinExistence type="predicted"/>
<dbReference type="SUPFAM" id="SSF49265">
    <property type="entry name" value="Fibronectin type III"/>
    <property type="match status" value="3"/>
</dbReference>